<accession>A0A8J2JNW1</accession>
<keyword evidence="4" id="KW-1185">Reference proteome</keyword>
<evidence type="ECO:0000256" key="1">
    <source>
        <dbReference type="SAM" id="Phobius"/>
    </source>
</evidence>
<sequence length="338" mass="37390">MIKLIFPKLIGIPWKPHRSHWEILLVDSCKLSSSSGSDTKLGSLIIFRFDHALCDGFSIRGIFKALCQSQFTTAQASRTQNMSFLQMASFVLTFPIVMFQLLPINKIQRILPKRKTIFVYDISETSISMIKTIKRNNGVSFAAVLHSAVNASISRCLQHNGRNPSDTIDALAVLPDPKHPGGMCNHMKIFTEDFPLLGIGSSKERLYKTDTVLKNASRDVGTIASLYYPKILGQLPSALVYRIICFMYGTRPSYFISNFPATTSTDYFDGGEVVDIVGCATVPGDIGMSVVGCGINNKLRLSFLMDQDMFAKCPNAKCLSMGFAEELKNLLELNNGSQ</sequence>
<dbReference type="OrthoDB" id="619536at2759"/>
<name>A0A8J2JNW1_9HEXA</name>
<reference evidence="3" key="1">
    <citation type="submission" date="2021-06" db="EMBL/GenBank/DDBJ databases">
        <authorList>
            <person name="Hodson N. C."/>
            <person name="Mongue J. A."/>
            <person name="Jaron S. K."/>
        </authorList>
    </citation>
    <scope>NUCLEOTIDE SEQUENCE</scope>
</reference>
<feature type="domain" description="O-acyltransferase WSD1 C-terminal" evidence="2">
    <location>
        <begin position="194"/>
        <end position="329"/>
    </location>
</feature>
<keyword evidence="1" id="KW-0472">Membrane</keyword>
<protein>
    <recommendedName>
        <fullName evidence="2">O-acyltransferase WSD1 C-terminal domain-containing protein</fullName>
    </recommendedName>
</protein>
<keyword evidence="1" id="KW-1133">Transmembrane helix</keyword>
<evidence type="ECO:0000313" key="4">
    <source>
        <dbReference type="Proteomes" id="UP000708208"/>
    </source>
</evidence>
<organism evidence="3 4">
    <name type="scientific">Allacma fusca</name>
    <dbReference type="NCBI Taxonomy" id="39272"/>
    <lineage>
        <taxon>Eukaryota</taxon>
        <taxon>Metazoa</taxon>
        <taxon>Ecdysozoa</taxon>
        <taxon>Arthropoda</taxon>
        <taxon>Hexapoda</taxon>
        <taxon>Collembola</taxon>
        <taxon>Symphypleona</taxon>
        <taxon>Sminthuridae</taxon>
        <taxon>Allacma</taxon>
    </lineage>
</organism>
<dbReference type="InterPro" id="IPR009721">
    <property type="entry name" value="O-acyltransferase_WSD1_C"/>
</dbReference>
<dbReference type="Proteomes" id="UP000708208">
    <property type="component" value="Unassembled WGS sequence"/>
</dbReference>
<proteinExistence type="predicted"/>
<dbReference type="Pfam" id="PF06974">
    <property type="entry name" value="WS_DGAT_C"/>
    <property type="match status" value="1"/>
</dbReference>
<dbReference type="EMBL" id="CAJVCH010010085">
    <property type="protein sequence ID" value="CAG7667446.1"/>
    <property type="molecule type" value="Genomic_DNA"/>
</dbReference>
<feature type="transmembrane region" description="Helical" evidence="1">
    <location>
        <begin position="84"/>
        <end position="104"/>
    </location>
</feature>
<gene>
    <name evidence="3" type="ORF">AFUS01_LOCUS1794</name>
</gene>
<comment type="caution">
    <text evidence="3">The sequence shown here is derived from an EMBL/GenBank/DDBJ whole genome shotgun (WGS) entry which is preliminary data.</text>
</comment>
<dbReference type="AlphaFoldDB" id="A0A8J2JNW1"/>
<evidence type="ECO:0000259" key="2">
    <source>
        <dbReference type="Pfam" id="PF06974"/>
    </source>
</evidence>
<keyword evidence="1" id="KW-0812">Transmembrane</keyword>
<evidence type="ECO:0000313" key="3">
    <source>
        <dbReference type="EMBL" id="CAG7667446.1"/>
    </source>
</evidence>